<evidence type="ECO:0000313" key="2">
    <source>
        <dbReference type="EMBL" id="MBB6071844.1"/>
    </source>
</evidence>
<feature type="domain" description="Mce/MlaD" evidence="1">
    <location>
        <begin position="37"/>
        <end position="106"/>
    </location>
</feature>
<dbReference type="Proteomes" id="UP000582837">
    <property type="component" value="Unassembled WGS sequence"/>
</dbReference>
<name>A0A841H1J6_9BACT</name>
<dbReference type="PANTHER" id="PTHR33371">
    <property type="entry name" value="INTERMEMBRANE PHOSPHOLIPID TRANSPORT SYSTEM BINDING PROTEIN MLAD-RELATED"/>
    <property type="match status" value="1"/>
</dbReference>
<dbReference type="PANTHER" id="PTHR33371:SF4">
    <property type="entry name" value="INTERMEMBRANE PHOSPHOLIPID TRANSPORT SYSTEM BINDING PROTEIN MLAD"/>
    <property type="match status" value="1"/>
</dbReference>
<comment type="caution">
    <text evidence="2">The sequence shown here is derived from an EMBL/GenBank/DDBJ whole genome shotgun (WGS) entry which is preliminary data.</text>
</comment>
<dbReference type="Pfam" id="PF02470">
    <property type="entry name" value="MlaD"/>
    <property type="match status" value="1"/>
</dbReference>
<dbReference type="AlphaFoldDB" id="A0A841H1J6"/>
<keyword evidence="3" id="KW-1185">Reference proteome</keyword>
<dbReference type="InterPro" id="IPR052336">
    <property type="entry name" value="MlaD_Phospholipid_Transporter"/>
</dbReference>
<dbReference type="RefSeq" id="WP_170035297.1">
    <property type="nucleotide sequence ID" value="NZ_JABDTL010000001.1"/>
</dbReference>
<proteinExistence type="predicted"/>
<protein>
    <submittedName>
        <fullName evidence="2">Phospholipid/cholesterol/gamma-HCH transport system substrate-binding protein</fullName>
    </submittedName>
</protein>
<evidence type="ECO:0000313" key="3">
    <source>
        <dbReference type="Proteomes" id="UP000582837"/>
    </source>
</evidence>
<organism evidence="2 3">
    <name type="scientific">Longimicrobium terrae</name>
    <dbReference type="NCBI Taxonomy" id="1639882"/>
    <lineage>
        <taxon>Bacteria</taxon>
        <taxon>Pseudomonadati</taxon>
        <taxon>Gemmatimonadota</taxon>
        <taxon>Longimicrobiia</taxon>
        <taxon>Longimicrobiales</taxon>
        <taxon>Longimicrobiaceae</taxon>
        <taxon>Longimicrobium</taxon>
    </lineage>
</organism>
<reference evidence="2 3" key="1">
    <citation type="submission" date="2020-08" db="EMBL/GenBank/DDBJ databases">
        <title>Genomic Encyclopedia of Type Strains, Phase IV (KMG-IV): sequencing the most valuable type-strain genomes for metagenomic binning, comparative biology and taxonomic classification.</title>
        <authorList>
            <person name="Goeker M."/>
        </authorList>
    </citation>
    <scope>NUCLEOTIDE SEQUENCE [LARGE SCALE GENOMIC DNA]</scope>
    <source>
        <strain evidence="2 3">DSM 29007</strain>
    </source>
</reference>
<evidence type="ECO:0000259" key="1">
    <source>
        <dbReference type="Pfam" id="PF02470"/>
    </source>
</evidence>
<dbReference type="InterPro" id="IPR003399">
    <property type="entry name" value="Mce/MlaD"/>
</dbReference>
<gene>
    <name evidence="2" type="ORF">HNQ61_003504</name>
</gene>
<accession>A0A841H1J6</accession>
<dbReference type="EMBL" id="JACHIA010000011">
    <property type="protein sequence ID" value="MBB6071844.1"/>
    <property type="molecule type" value="Genomic_DNA"/>
</dbReference>
<sequence>MRFKNEAVVGLVVILGILTAVAGSVWLSGQSWGAAQRDISAAFSDVGALTEGNAVKYRGVKVGRVSKIELSPRGTGVYVTMGVDPSVTIPRNAAVLLSAESMFGDWQAEIISQSDFPDLVFTSVPRRDVLPGAALPDISELTAVAARIAGDIETLSTRIQIAFTPETAVKIRQTIENVEGVTEQLSGFVDQQTRTYGQVGTNVLASTENIRLATAEARQTMADVRTSLQGGDVQQILSNARQASANLNTLSSQLSTAASGMPGLLARTDTTIAAFGATATVLNQTLTGLQPGLAEVGPTVAETRALITNFNGLLTNLQSNQGSIGRLMTDPALYEETQRLIVTMQRLMADIQANPGKYIAELQIF</sequence>